<evidence type="ECO:0000256" key="1">
    <source>
        <dbReference type="SAM" id="Phobius"/>
    </source>
</evidence>
<keyword evidence="1" id="KW-0472">Membrane</keyword>
<gene>
    <name evidence="2" type="ORF">OK344_07140</name>
</gene>
<dbReference type="EMBL" id="JAPCHZ010000004">
    <property type="protein sequence ID" value="MCW4451983.1"/>
    <property type="molecule type" value="Genomic_DNA"/>
</dbReference>
<dbReference type="RefSeq" id="WP_265144150.1">
    <property type="nucleotide sequence ID" value="NZ_JAPCHZ010000004.1"/>
</dbReference>
<feature type="transmembrane region" description="Helical" evidence="1">
    <location>
        <begin position="7"/>
        <end position="25"/>
    </location>
</feature>
<keyword evidence="3" id="KW-1185">Reference proteome</keyword>
<keyword evidence="1" id="KW-1133">Transmembrane helix</keyword>
<keyword evidence="1" id="KW-0812">Transmembrane</keyword>
<proteinExistence type="predicted"/>
<reference evidence="2 3" key="1">
    <citation type="submission" date="2022-10" db="EMBL/GenBank/DDBJ databases">
        <title>Kaistella sp. BT-6-1-3.</title>
        <authorList>
            <person name="Ai J."/>
            <person name="Deng Z."/>
        </authorList>
    </citation>
    <scope>NUCLEOTIDE SEQUENCE [LARGE SCALE GENOMIC DNA]</scope>
    <source>
        <strain evidence="2 3">BT6-1-3</strain>
    </source>
</reference>
<protein>
    <submittedName>
        <fullName evidence="2">Uncharacterized protein</fullName>
    </submittedName>
</protein>
<evidence type="ECO:0000313" key="2">
    <source>
        <dbReference type="EMBL" id="MCW4451983.1"/>
    </source>
</evidence>
<accession>A0ABT3JMK0</accession>
<organism evidence="2 3">
    <name type="scientific">Kaistella yananensis</name>
    <dbReference type="NCBI Taxonomy" id="2989820"/>
    <lineage>
        <taxon>Bacteria</taxon>
        <taxon>Pseudomonadati</taxon>
        <taxon>Bacteroidota</taxon>
        <taxon>Flavobacteriia</taxon>
        <taxon>Flavobacteriales</taxon>
        <taxon>Weeksellaceae</taxon>
        <taxon>Chryseobacterium group</taxon>
        <taxon>Kaistella</taxon>
    </lineage>
</organism>
<feature type="transmembrane region" description="Helical" evidence="1">
    <location>
        <begin position="31"/>
        <end position="53"/>
    </location>
</feature>
<evidence type="ECO:0000313" key="3">
    <source>
        <dbReference type="Proteomes" id="UP001209107"/>
    </source>
</evidence>
<name>A0ABT3JMK0_9FLAO</name>
<dbReference type="Proteomes" id="UP001209107">
    <property type="component" value="Unassembled WGS sequence"/>
</dbReference>
<comment type="caution">
    <text evidence="2">The sequence shown here is derived from an EMBL/GenBank/DDBJ whole genome shotgun (WGS) entry which is preliminary data.</text>
</comment>
<sequence length="62" mass="7284">MKKQLSVYLLLIVAFIVYNQFFQVADERTNSLINILFASFLFLYIGYLAFLVLKRMKNSGKK</sequence>